<gene>
    <name evidence="1" type="ORF">L6452_15246</name>
</gene>
<organism evidence="1 2">
    <name type="scientific">Arctium lappa</name>
    <name type="common">Greater burdock</name>
    <name type="synonym">Lappa major</name>
    <dbReference type="NCBI Taxonomy" id="4217"/>
    <lineage>
        <taxon>Eukaryota</taxon>
        <taxon>Viridiplantae</taxon>
        <taxon>Streptophyta</taxon>
        <taxon>Embryophyta</taxon>
        <taxon>Tracheophyta</taxon>
        <taxon>Spermatophyta</taxon>
        <taxon>Magnoliopsida</taxon>
        <taxon>eudicotyledons</taxon>
        <taxon>Gunneridae</taxon>
        <taxon>Pentapetalae</taxon>
        <taxon>asterids</taxon>
        <taxon>campanulids</taxon>
        <taxon>Asterales</taxon>
        <taxon>Asteraceae</taxon>
        <taxon>Carduoideae</taxon>
        <taxon>Cardueae</taxon>
        <taxon>Arctiinae</taxon>
        <taxon>Arctium</taxon>
    </lineage>
</organism>
<reference evidence="1 2" key="2">
    <citation type="journal article" date="2022" name="Mol. Ecol. Resour.">
        <title>The genomes of chicory, endive, great burdock and yacon provide insights into Asteraceae paleo-polyploidization history and plant inulin production.</title>
        <authorList>
            <person name="Fan W."/>
            <person name="Wang S."/>
            <person name="Wang H."/>
            <person name="Wang A."/>
            <person name="Jiang F."/>
            <person name="Liu H."/>
            <person name="Zhao H."/>
            <person name="Xu D."/>
            <person name="Zhang Y."/>
        </authorList>
    </citation>
    <scope>NUCLEOTIDE SEQUENCE [LARGE SCALE GENOMIC DNA]</scope>
    <source>
        <strain evidence="2">cv. Niubang</strain>
    </source>
</reference>
<sequence length="154" mass="18212">MAHKPYFASPMWNANLSLRFLHGTQTTPVFSVSLILQIFRCLVSNIRMTKLIKIIKVMRGRSQGEVKETKSLNVYLLIKIRSKILFSQLQQNLLLFLLRTPQFIQDHSKEVYRLELKQQRKFSICKMLRRIFFLKVRKLLKVALLISADLEDNF</sequence>
<protein>
    <submittedName>
        <fullName evidence="1">Uncharacterized protein</fullName>
    </submittedName>
</protein>
<keyword evidence="2" id="KW-1185">Reference proteome</keyword>
<dbReference type="EMBL" id="CM042050">
    <property type="protein sequence ID" value="KAI3735736.1"/>
    <property type="molecule type" value="Genomic_DNA"/>
</dbReference>
<proteinExistence type="predicted"/>
<name>A0ACB9CN79_ARCLA</name>
<accession>A0ACB9CN79</accession>
<reference evidence="2" key="1">
    <citation type="journal article" date="2022" name="Mol. Ecol. Resour.">
        <title>The genomes of chicory, endive, great burdock and yacon provide insights into Asteraceae palaeo-polyploidization history and plant inulin production.</title>
        <authorList>
            <person name="Fan W."/>
            <person name="Wang S."/>
            <person name="Wang H."/>
            <person name="Wang A."/>
            <person name="Jiang F."/>
            <person name="Liu H."/>
            <person name="Zhao H."/>
            <person name="Xu D."/>
            <person name="Zhang Y."/>
        </authorList>
    </citation>
    <scope>NUCLEOTIDE SEQUENCE [LARGE SCALE GENOMIC DNA]</scope>
    <source>
        <strain evidence="2">cv. Niubang</strain>
    </source>
</reference>
<comment type="caution">
    <text evidence="1">The sequence shown here is derived from an EMBL/GenBank/DDBJ whole genome shotgun (WGS) entry which is preliminary data.</text>
</comment>
<evidence type="ECO:0000313" key="1">
    <source>
        <dbReference type="EMBL" id="KAI3735736.1"/>
    </source>
</evidence>
<dbReference type="Proteomes" id="UP001055879">
    <property type="component" value="Linkage Group LG04"/>
</dbReference>
<evidence type="ECO:0000313" key="2">
    <source>
        <dbReference type="Proteomes" id="UP001055879"/>
    </source>
</evidence>